<feature type="transmembrane region" description="Helical" evidence="5">
    <location>
        <begin position="312"/>
        <end position="331"/>
    </location>
</feature>
<sequence>MRKSSVQDEEKASLLQETDNDIAAARIQEGGSASNVLIAGVLYILTSSSLILFNKHALASFEFTCPNALLCFHCMLAVLLVKTAEMLGFIQLEPIRWSIVKIWMPVNLIFVAMVMTGYVALQGIGIGIFTVLKNLANVFIILGDWWFFSKTYSAMVWTSLGLMILSAAAGAYHDAVFDPVAYAWQLLNCVLTAAYALYLSSTMERVAPYTSNTGRLSEFSMVYYNNLLSIGPVMLLMAVFGEFKKLPQQEALQNTEFVIVAVVGGFLGFGISFSSLWYVSQSSATIFGLTGSLNKILVAVSGILIFREPTSPQSLISIAIGLAAGVVFAFAKAMPKSDKR</sequence>
<dbReference type="SUPFAM" id="SSF103481">
    <property type="entry name" value="Multidrug resistance efflux transporter EmrE"/>
    <property type="match status" value="1"/>
</dbReference>
<evidence type="ECO:0000256" key="1">
    <source>
        <dbReference type="ARBA" id="ARBA00004141"/>
    </source>
</evidence>
<feature type="transmembrane region" description="Helical" evidence="5">
    <location>
        <begin position="179"/>
        <end position="200"/>
    </location>
</feature>
<feature type="transmembrane region" description="Helical" evidence="5">
    <location>
        <begin position="102"/>
        <end position="120"/>
    </location>
</feature>
<keyword evidence="2 5" id="KW-0812">Transmembrane</keyword>
<dbReference type="STRING" id="1157962.A0A250XB31"/>
<keyword evidence="8" id="KW-1185">Reference proteome</keyword>
<feature type="transmembrane region" description="Helical" evidence="5">
    <location>
        <begin position="126"/>
        <end position="147"/>
    </location>
</feature>
<dbReference type="GO" id="GO:0016020">
    <property type="term" value="C:membrane"/>
    <property type="evidence" value="ECO:0007669"/>
    <property type="project" value="UniProtKB-SubCell"/>
</dbReference>
<feature type="transmembrane region" description="Helical" evidence="5">
    <location>
        <begin position="257"/>
        <end position="279"/>
    </location>
</feature>
<feature type="transmembrane region" description="Helical" evidence="5">
    <location>
        <begin position="286"/>
        <end position="306"/>
    </location>
</feature>
<evidence type="ECO:0000313" key="7">
    <source>
        <dbReference type="EMBL" id="GAX79970.1"/>
    </source>
</evidence>
<evidence type="ECO:0000256" key="3">
    <source>
        <dbReference type="ARBA" id="ARBA00022989"/>
    </source>
</evidence>
<evidence type="ECO:0000256" key="5">
    <source>
        <dbReference type="SAM" id="Phobius"/>
    </source>
</evidence>
<keyword evidence="4 5" id="KW-0472">Membrane</keyword>
<comment type="subcellular location">
    <subcellularLocation>
        <location evidence="1">Membrane</location>
        <topology evidence="1">Multi-pass membrane protein</topology>
    </subcellularLocation>
</comment>
<feature type="transmembrane region" description="Helical" evidence="5">
    <location>
        <begin position="36"/>
        <end position="53"/>
    </location>
</feature>
<evidence type="ECO:0000256" key="2">
    <source>
        <dbReference type="ARBA" id="ARBA00022692"/>
    </source>
</evidence>
<comment type="caution">
    <text evidence="7">The sequence shown here is derived from an EMBL/GenBank/DDBJ whole genome shotgun (WGS) entry which is preliminary data.</text>
</comment>
<dbReference type="OrthoDB" id="417037at2759"/>
<dbReference type="PANTHER" id="PTHR11132">
    <property type="entry name" value="SOLUTE CARRIER FAMILY 35"/>
    <property type="match status" value="1"/>
</dbReference>
<proteinExistence type="predicted"/>
<feature type="transmembrane region" description="Helical" evidence="5">
    <location>
        <begin position="59"/>
        <end position="81"/>
    </location>
</feature>
<feature type="domain" description="Sugar phosphate transporter" evidence="6">
    <location>
        <begin position="42"/>
        <end position="323"/>
    </location>
</feature>
<evidence type="ECO:0000313" key="8">
    <source>
        <dbReference type="Proteomes" id="UP000232323"/>
    </source>
</evidence>
<keyword evidence="3 5" id="KW-1133">Transmembrane helix</keyword>
<organism evidence="7 8">
    <name type="scientific">Chlamydomonas eustigma</name>
    <dbReference type="NCBI Taxonomy" id="1157962"/>
    <lineage>
        <taxon>Eukaryota</taxon>
        <taxon>Viridiplantae</taxon>
        <taxon>Chlorophyta</taxon>
        <taxon>core chlorophytes</taxon>
        <taxon>Chlorophyceae</taxon>
        <taxon>CS clade</taxon>
        <taxon>Chlamydomonadales</taxon>
        <taxon>Chlamydomonadaceae</taxon>
        <taxon>Chlamydomonas</taxon>
    </lineage>
</organism>
<gene>
    <name evidence="7" type="ORF">CEUSTIGMA_g7409.t1</name>
</gene>
<name>A0A250XB31_9CHLO</name>
<dbReference type="Pfam" id="PF03151">
    <property type="entry name" value="TPT"/>
    <property type="match status" value="1"/>
</dbReference>
<dbReference type="InterPro" id="IPR004853">
    <property type="entry name" value="Sugar_P_trans_dom"/>
</dbReference>
<protein>
    <recommendedName>
        <fullName evidence="6">Sugar phosphate transporter domain-containing protein</fullName>
    </recommendedName>
</protein>
<feature type="transmembrane region" description="Helical" evidence="5">
    <location>
        <begin position="154"/>
        <end position="173"/>
    </location>
</feature>
<dbReference type="Proteomes" id="UP000232323">
    <property type="component" value="Unassembled WGS sequence"/>
</dbReference>
<dbReference type="InterPro" id="IPR050186">
    <property type="entry name" value="TPT_transporter"/>
</dbReference>
<dbReference type="InterPro" id="IPR037185">
    <property type="entry name" value="EmrE-like"/>
</dbReference>
<evidence type="ECO:0000259" key="6">
    <source>
        <dbReference type="Pfam" id="PF03151"/>
    </source>
</evidence>
<reference evidence="7 8" key="1">
    <citation type="submission" date="2017-08" db="EMBL/GenBank/DDBJ databases">
        <title>Acidophilic green algal genome provides insights into adaptation to an acidic environment.</title>
        <authorList>
            <person name="Hirooka S."/>
            <person name="Hirose Y."/>
            <person name="Kanesaki Y."/>
            <person name="Higuchi S."/>
            <person name="Fujiwara T."/>
            <person name="Onuma R."/>
            <person name="Era A."/>
            <person name="Ohbayashi R."/>
            <person name="Uzuka A."/>
            <person name="Nozaki H."/>
            <person name="Yoshikawa H."/>
            <person name="Miyagishima S.Y."/>
        </authorList>
    </citation>
    <scope>NUCLEOTIDE SEQUENCE [LARGE SCALE GENOMIC DNA]</scope>
    <source>
        <strain evidence="7 8">NIES-2499</strain>
    </source>
</reference>
<dbReference type="EMBL" id="BEGY01000047">
    <property type="protein sequence ID" value="GAX79970.1"/>
    <property type="molecule type" value="Genomic_DNA"/>
</dbReference>
<dbReference type="AlphaFoldDB" id="A0A250XB31"/>
<accession>A0A250XB31</accession>
<feature type="transmembrane region" description="Helical" evidence="5">
    <location>
        <begin position="221"/>
        <end position="241"/>
    </location>
</feature>
<evidence type="ECO:0000256" key="4">
    <source>
        <dbReference type="ARBA" id="ARBA00023136"/>
    </source>
</evidence>